<dbReference type="PhylomeDB" id="B3SBA2"/>
<dbReference type="OrthoDB" id="443318at2759"/>
<dbReference type="EMBL" id="DS985264">
    <property type="protein sequence ID" value="EDV19964.1"/>
    <property type="molecule type" value="Genomic_DNA"/>
</dbReference>
<gene>
    <name evidence="6" type="ORF">TRIADDRAFT_51073</name>
</gene>
<evidence type="ECO:0000313" key="7">
    <source>
        <dbReference type="Proteomes" id="UP000009022"/>
    </source>
</evidence>
<dbReference type="SUPFAM" id="SSF53474">
    <property type="entry name" value="alpha/beta-Hydrolases"/>
    <property type="match status" value="1"/>
</dbReference>
<dbReference type="CTD" id="6758767"/>
<dbReference type="PANTHER" id="PTHR11802:SF201">
    <property type="entry name" value="CARBOXYPEPTIDASE"/>
    <property type="match status" value="1"/>
</dbReference>
<dbReference type="PRINTS" id="PR00724">
    <property type="entry name" value="CRBOXYPTASEC"/>
</dbReference>
<keyword evidence="2 5" id="KW-0121">Carboxypeptidase</keyword>
<evidence type="ECO:0000313" key="6">
    <source>
        <dbReference type="EMBL" id="EDV19964.1"/>
    </source>
</evidence>
<evidence type="ECO:0000256" key="3">
    <source>
        <dbReference type="ARBA" id="ARBA00022670"/>
    </source>
</evidence>
<organism evidence="6 7">
    <name type="scientific">Trichoplax adhaerens</name>
    <name type="common">Trichoplax reptans</name>
    <dbReference type="NCBI Taxonomy" id="10228"/>
    <lineage>
        <taxon>Eukaryota</taxon>
        <taxon>Metazoa</taxon>
        <taxon>Placozoa</taxon>
        <taxon>Uniplacotomia</taxon>
        <taxon>Trichoplacea</taxon>
        <taxon>Trichoplacidae</taxon>
        <taxon>Trichoplax</taxon>
    </lineage>
</organism>
<dbReference type="PANTHER" id="PTHR11802">
    <property type="entry name" value="SERINE PROTEASE FAMILY S10 SERINE CARBOXYPEPTIDASE"/>
    <property type="match status" value="1"/>
</dbReference>
<dbReference type="Gene3D" id="3.40.50.1820">
    <property type="entry name" value="alpha/beta hydrolase"/>
    <property type="match status" value="1"/>
</dbReference>
<dbReference type="GO" id="GO:0031647">
    <property type="term" value="P:regulation of protein stability"/>
    <property type="evidence" value="ECO:0007669"/>
    <property type="project" value="UniProtKB-ARBA"/>
</dbReference>
<dbReference type="OMA" id="AAPYVWK"/>
<dbReference type="FunFam" id="3.40.50.1820:FF:000335">
    <property type="entry name" value="Carboxypeptidase"/>
    <property type="match status" value="1"/>
</dbReference>
<dbReference type="EC" id="3.4.16.-" evidence="5"/>
<dbReference type="InParanoid" id="B3SBA2"/>
<evidence type="ECO:0000256" key="2">
    <source>
        <dbReference type="ARBA" id="ARBA00022645"/>
    </source>
</evidence>
<dbReference type="Pfam" id="PF00450">
    <property type="entry name" value="Peptidase_S10"/>
    <property type="match status" value="1"/>
</dbReference>
<comment type="similarity">
    <text evidence="1 5">Belongs to the peptidase S10 family.</text>
</comment>
<dbReference type="Proteomes" id="UP000009022">
    <property type="component" value="Unassembled WGS sequence"/>
</dbReference>
<dbReference type="GO" id="GO:0006508">
    <property type="term" value="P:proteolysis"/>
    <property type="evidence" value="ECO:0007669"/>
    <property type="project" value="UniProtKB-KW"/>
</dbReference>
<evidence type="ECO:0000256" key="5">
    <source>
        <dbReference type="RuleBase" id="RU361156"/>
    </source>
</evidence>
<name>B3SBA2_TRIAD</name>
<dbReference type="MEROPS" id="S10.002"/>
<dbReference type="HOGENOM" id="CLU_008523_13_3_1"/>
<keyword evidence="3 5" id="KW-0645">Protease</keyword>
<evidence type="ECO:0000256" key="4">
    <source>
        <dbReference type="ARBA" id="ARBA00022801"/>
    </source>
</evidence>
<accession>B3SBA2</accession>
<dbReference type="InterPro" id="IPR018202">
    <property type="entry name" value="Ser_caboxypep_ser_AS"/>
</dbReference>
<dbReference type="PROSITE" id="PS00560">
    <property type="entry name" value="CARBOXYPEPT_SER_HIS"/>
    <property type="match status" value="1"/>
</dbReference>
<keyword evidence="7" id="KW-1185">Reference proteome</keyword>
<dbReference type="GO" id="GO:1904715">
    <property type="term" value="P:negative regulation of chaperone-mediated autophagy"/>
    <property type="evidence" value="ECO:0007669"/>
    <property type="project" value="UniProtKB-ARBA"/>
</dbReference>
<dbReference type="RefSeq" id="XP_002117554.1">
    <property type="nucleotide sequence ID" value="XM_002117518.1"/>
</dbReference>
<dbReference type="InterPro" id="IPR001563">
    <property type="entry name" value="Peptidase_S10"/>
</dbReference>
<dbReference type="InterPro" id="IPR033124">
    <property type="entry name" value="Ser_caboxypep_his_AS"/>
</dbReference>
<dbReference type="KEGG" id="tad:TRIADDRAFT_51073"/>
<dbReference type="InterPro" id="IPR029058">
    <property type="entry name" value="AB_hydrolase_fold"/>
</dbReference>
<dbReference type="GO" id="GO:0004185">
    <property type="term" value="F:serine-type carboxypeptidase activity"/>
    <property type="evidence" value="ECO:0000318"/>
    <property type="project" value="GO_Central"/>
</dbReference>
<sequence>MAVCEVDAAPKEDLITSLPGLPHKPTFKQYSGYLDGGNGNQLHYWFTESKGKPFRDPLVLWLNGGPGCSSLVGLLTENGPFNPGPGGKNLAYRNTSWNDFANVIFLESPAGVGYSYNNKKNYTWDDDQVADSNYAALKSFFKKFPEFSRNEFYITGESYGGIYIPTLVVRVMNDSKINLKAFAVGNGLSDRRLNDNSMIYFAYYHGIFGQRIWSQLQKYCCSRGSCNFHNPTDKHCQKVLVAARQVMNDDLNNYDIYTDCDDIAYMNRNDVRKALHIPDHLPQWGECSGDVSANYTITYNSAIKLYPKLLKKYRALVYNGDVDMVCNFLGDQWAVHSLNLKMIKPRQPWFYSDSNGKQIGGYVIRFDKLDFLTVRGSGHQVPTYRPKQAYQMIYNFIYNKPYSTKVVP</sequence>
<dbReference type="AlphaFoldDB" id="B3SBA2"/>
<protein>
    <recommendedName>
        <fullName evidence="5">Carboxypeptidase</fullName>
        <ecNumber evidence="5">3.4.16.-</ecNumber>
    </recommendedName>
</protein>
<dbReference type="GeneID" id="6758767"/>
<reference evidence="6 7" key="1">
    <citation type="journal article" date="2008" name="Nature">
        <title>The Trichoplax genome and the nature of placozoans.</title>
        <authorList>
            <person name="Srivastava M."/>
            <person name="Begovic E."/>
            <person name="Chapman J."/>
            <person name="Putnam N.H."/>
            <person name="Hellsten U."/>
            <person name="Kawashima T."/>
            <person name="Kuo A."/>
            <person name="Mitros T."/>
            <person name="Salamov A."/>
            <person name="Carpenter M.L."/>
            <person name="Signorovitch A.Y."/>
            <person name="Moreno M.A."/>
            <person name="Kamm K."/>
            <person name="Grimwood J."/>
            <person name="Schmutz J."/>
            <person name="Shapiro H."/>
            <person name="Grigoriev I.V."/>
            <person name="Buss L.W."/>
            <person name="Schierwater B."/>
            <person name="Dellaporta S.L."/>
            <person name="Rokhsar D.S."/>
        </authorList>
    </citation>
    <scope>NUCLEOTIDE SEQUENCE [LARGE SCALE GENOMIC DNA]</scope>
    <source>
        <strain evidence="6 7">Grell-BS-1999</strain>
    </source>
</reference>
<keyword evidence="4 5" id="KW-0378">Hydrolase</keyword>
<dbReference type="PROSITE" id="PS00131">
    <property type="entry name" value="CARBOXYPEPT_SER_SER"/>
    <property type="match status" value="1"/>
</dbReference>
<proteinExistence type="inferred from homology"/>
<dbReference type="eggNOG" id="KOG1282">
    <property type="taxonomic scope" value="Eukaryota"/>
</dbReference>
<evidence type="ECO:0000256" key="1">
    <source>
        <dbReference type="ARBA" id="ARBA00009431"/>
    </source>
</evidence>